<feature type="transmembrane region" description="Helical" evidence="4">
    <location>
        <begin position="224"/>
        <end position="246"/>
    </location>
</feature>
<gene>
    <name evidence="6" type="ORF">N177_1742</name>
</gene>
<feature type="transmembrane region" description="Helical" evidence="4">
    <location>
        <begin position="145"/>
        <end position="166"/>
    </location>
</feature>
<evidence type="ECO:0000256" key="1">
    <source>
        <dbReference type="ARBA" id="ARBA00022692"/>
    </source>
</evidence>
<dbReference type="Pfam" id="PF07690">
    <property type="entry name" value="MFS_1"/>
    <property type="match status" value="1"/>
</dbReference>
<feature type="transmembrane region" description="Helical" evidence="4">
    <location>
        <begin position="314"/>
        <end position="336"/>
    </location>
</feature>
<dbReference type="eggNOG" id="COG2271">
    <property type="taxonomic scope" value="Bacteria"/>
</dbReference>
<dbReference type="PANTHER" id="PTHR11360">
    <property type="entry name" value="MONOCARBOXYLATE TRANSPORTER"/>
    <property type="match status" value="1"/>
</dbReference>
<dbReference type="Gene3D" id="1.20.1250.20">
    <property type="entry name" value="MFS general substrate transporter like domains"/>
    <property type="match status" value="2"/>
</dbReference>
<evidence type="ECO:0000313" key="7">
    <source>
        <dbReference type="Proteomes" id="UP000017819"/>
    </source>
</evidence>
<evidence type="ECO:0000313" key="6">
    <source>
        <dbReference type="EMBL" id="ESR25447.1"/>
    </source>
</evidence>
<evidence type="ECO:0000256" key="3">
    <source>
        <dbReference type="ARBA" id="ARBA00023136"/>
    </source>
</evidence>
<feature type="transmembrane region" description="Helical" evidence="4">
    <location>
        <begin position="383"/>
        <end position="407"/>
    </location>
</feature>
<protein>
    <recommendedName>
        <fullName evidence="5">Major facilitator superfamily (MFS) profile domain-containing protein</fullName>
    </recommendedName>
</protein>
<dbReference type="OrthoDB" id="9796632at2"/>
<evidence type="ECO:0000259" key="5">
    <source>
        <dbReference type="PROSITE" id="PS50850"/>
    </source>
</evidence>
<dbReference type="Proteomes" id="UP000017819">
    <property type="component" value="Unassembled WGS sequence"/>
</dbReference>
<dbReference type="InterPro" id="IPR036259">
    <property type="entry name" value="MFS_trans_sf"/>
</dbReference>
<accession>V4R0F1</accession>
<organism evidence="6 7">
    <name type="scientific">Lutibaculum baratangense AMV1</name>
    <dbReference type="NCBI Taxonomy" id="631454"/>
    <lineage>
        <taxon>Bacteria</taxon>
        <taxon>Pseudomonadati</taxon>
        <taxon>Pseudomonadota</taxon>
        <taxon>Alphaproteobacteria</taxon>
        <taxon>Hyphomicrobiales</taxon>
        <taxon>Tepidamorphaceae</taxon>
        <taxon>Lutibaculum</taxon>
    </lineage>
</organism>
<dbReference type="AlphaFoldDB" id="V4R0F1"/>
<keyword evidence="3 4" id="KW-0472">Membrane</keyword>
<feature type="transmembrane region" description="Helical" evidence="4">
    <location>
        <begin position="258"/>
        <end position="278"/>
    </location>
</feature>
<feature type="transmembrane region" description="Helical" evidence="4">
    <location>
        <begin position="172"/>
        <end position="191"/>
    </location>
</feature>
<sequence length="411" mass="42641">MFSGYAQLLRKEPKLLLFGAACSFMSTPGQTYFIALFVSSFGAAADLSSAELGTTYLAATLTSASLLPAIGHWIDRVDLRTYTALAICGLAVSCLAATAVTGPLTLYFAFTLLRLTGQGLMTHVEVTSIARFFGRARGTALSISAMGFAAAEAAAPPLAVLLIGALGWRMSYGVIAAFAVLIALPLITSLVRGRADFTEPVPIAPGASPSRALDGLRIVVRTRYFWLVLPILLFMPFTSTALTFHIEAVATAKGWSLELIATAFTAYAVGHVFGLFLAGPIIDRISARAMMPLMNVPFFLGIAMLGAFDNPLVLFAFLALLGSSAGFVQTTGGALWAEDYGVSRLGTIRSFATMLMVAGTASGPAVLGALLDHGVSIGRVSTLLLVAGLGSAVLAALAAVAGAARVADETS</sequence>
<dbReference type="RefSeq" id="WP_023431883.1">
    <property type="nucleotide sequence ID" value="NZ_AWXZ01000020.1"/>
</dbReference>
<feature type="domain" description="Major facilitator superfamily (MFS) profile" evidence="5">
    <location>
        <begin position="1"/>
        <end position="405"/>
    </location>
</feature>
<feature type="transmembrane region" description="Helical" evidence="4">
    <location>
        <begin position="81"/>
        <end position="100"/>
    </location>
</feature>
<dbReference type="PANTHER" id="PTHR11360:SF308">
    <property type="entry name" value="BLL3089 PROTEIN"/>
    <property type="match status" value="1"/>
</dbReference>
<keyword evidence="2 4" id="KW-1133">Transmembrane helix</keyword>
<dbReference type="GO" id="GO:0022857">
    <property type="term" value="F:transmembrane transporter activity"/>
    <property type="evidence" value="ECO:0007669"/>
    <property type="project" value="InterPro"/>
</dbReference>
<dbReference type="SUPFAM" id="SSF103473">
    <property type="entry name" value="MFS general substrate transporter"/>
    <property type="match status" value="1"/>
</dbReference>
<dbReference type="PROSITE" id="PS50850">
    <property type="entry name" value="MFS"/>
    <property type="match status" value="1"/>
</dbReference>
<proteinExistence type="predicted"/>
<evidence type="ECO:0000256" key="4">
    <source>
        <dbReference type="SAM" id="Phobius"/>
    </source>
</evidence>
<dbReference type="STRING" id="631454.N177_1742"/>
<dbReference type="InterPro" id="IPR020846">
    <property type="entry name" value="MFS_dom"/>
</dbReference>
<feature type="transmembrane region" description="Helical" evidence="4">
    <location>
        <begin position="290"/>
        <end position="308"/>
    </location>
</feature>
<dbReference type="EMBL" id="AWXZ01000020">
    <property type="protein sequence ID" value="ESR25447.1"/>
    <property type="molecule type" value="Genomic_DNA"/>
</dbReference>
<feature type="transmembrane region" description="Helical" evidence="4">
    <location>
        <begin position="54"/>
        <end position="74"/>
    </location>
</feature>
<comment type="caution">
    <text evidence="6">The sequence shown here is derived from an EMBL/GenBank/DDBJ whole genome shotgun (WGS) entry which is preliminary data.</text>
</comment>
<dbReference type="InterPro" id="IPR050327">
    <property type="entry name" value="Proton-linked_MCT"/>
</dbReference>
<name>V4R0F1_9HYPH</name>
<keyword evidence="7" id="KW-1185">Reference proteome</keyword>
<keyword evidence="1 4" id="KW-0812">Transmembrane</keyword>
<evidence type="ECO:0000256" key="2">
    <source>
        <dbReference type="ARBA" id="ARBA00022989"/>
    </source>
</evidence>
<feature type="transmembrane region" description="Helical" evidence="4">
    <location>
        <begin position="348"/>
        <end position="371"/>
    </location>
</feature>
<reference evidence="6 7" key="1">
    <citation type="journal article" date="2014" name="Genome Announc.">
        <title>Draft Genome Sequence of Lutibaculum baratangense Strain AMV1T, Isolated from a Mud Volcano in Andamans, India.</title>
        <authorList>
            <person name="Singh A."/>
            <person name="Sreenivas A."/>
            <person name="Sathyanarayana Reddy G."/>
            <person name="Pinnaka A.K."/>
            <person name="Shivaji S."/>
        </authorList>
    </citation>
    <scope>NUCLEOTIDE SEQUENCE [LARGE SCALE GENOMIC DNA]</scope>
    <source>
        <strain evidence="6 7">AMV1</strain>
    </source>
</reference>
<dbReference type="InterPro" id="IPR011701">
    <property type="entry name" value="MFS"/>
</dbReference>